<dbReference type="AlphaFoldDB" id="A0A2A8ZY47"/>
<comment type="caution">
    <text evidence="1">The sequence shown here is derived from an EMBL/GenBank/DDBJ whole genome shotgun (WGS) entry which is preliminary data.</text>
</comment>
<name>A0A2A8ZY47_BACCE</name>
<accession>A0A2A8ZY47</accession>
<evidence type="ECO:0000313" key="1">
    <source>
        <dbReference type="EMBL" id="PFE14042.1"/>
    </source>
</evidence>
<organism evidence="1 2">
    <name type="scientific">Bacillus cereus</name>
    <dbReference type="NCBI Taxonomy" id="1396"/>
    <lineage>
        <taxon>Bacteria</taxon>
        <taxon>Bacillati</taxon>
        <taxon>Bacillota</taxon>
        <taxon>Bacilli</taxon>
        <taxon>Bacillales</taxon>
        <taxon>Bacillaceae</taxon>
        <taxon>Bacillus</taxon>
        <taxon>Bacillus cereus group</taxon>
    </lineage>
</organism>
<evidence type="ECO:0000313" key="2">
    <source>
        <dbReference type="Proteomes" id="UP000220032"/>
    </source>
</evidence>
<sequence>MGIKSRVMIEQSKLWSNFEMCTRDFKSLNIEQLENKEMYVSKVKHLDVDYIEPYMIYIIFVQLLEFEHGYKTIEKVMYEIPFQYQEHYCMFSMEKFGLKLIINTTDEGILKTLFRKIKSAAKIAEKLLNPIIAESIDNGDITIENQSGILRQKYLYFRGRVEQIFSDNTDEKVREPKGLVGGLNSRIKLEKEIVFNTQAMLDAYFSFQEHLLILLLVFTNIDFKDERITILMNSNWTEKFNKVFLPAKNPELMKHFDTLKNLKEIRNKYAHGGFEKGEASILAHVRGVGAIPVELPSNNEELFSFTLIKDINFKKICESIDAFENYLSKSDWSKAIKILEGGIDVRFDKGYITELKIAIDSDENLESFLYKESYMYDQEANMDW</sequence>
<reference evidence="1 2" key="1">
    <citation type="submission" date="2017-09" db="EMBL/GenBank/DDBJ databases">
        <title>Large-scale bioinformatics analysis of Bacillus genomes uncovers conserved roles of natural products in bacterial physiology.</title>
        <authorList>
            <consortium name="Agbiome Team Llc"/>
            <person name="Bleich R.M."/>
            <person name="Grubbs K.J."/>
            <person name="Santa Maria K.C."/>
            <person name="Allen S.E."/>
            <person name="Farag S."/>
            <person name="Shank E.A."/>
            <person name="Bowers A."/>
        </authorList>
    </citation>
    <scope>NUCLEOTIDE SEQUENCE [LARGE SCALE GENOMIC DNA]</scope>
    <source>
        <strain evidence="1 2">AFS022681</strain>
    </source>
</reference>
<dbReference type="EMBL" id="NTRR01000025">
    <property type="protein sequence ID" value="PFE14042.1"/>
    <property type="molecule type" value="Genomic_DNA"/>
</dbReference>
<dbReference type="RefSeq" id="WP_098343039.1">
    <property type="nucleotide sequence ID" value="NZ_NTRR01000025.1"/>
</dbReference>
<dbReference type="Proteomes" id="UP000220032">
    <property type="component" value="Unassembled WGS sequence"/>
</dbReference>
<gene>
    <name evidence="1" type="ORF">CN307_17580</name>
</gene>
<protein>
    <submittedName>
        <fullName evidence="1">Uncharacterized protein</fullName>
    </submittedName>
</protein>
<proteinExistence type="predicted"/>